<keyword evidence="3 9" id="KW-0808">Transferase</keyword>
<dbReference type="GO" id="GO:0009007">
    <property type="term" value="F:site-specific DNA-methyltransferase (adenine-specific) activity"/>
    <property type="evidence" value="ECO:0007669"/>
    <property type="project" value="UniProtKB-EC"/>
</dbReference>
<evidence type="ECO:0000256" key="3">
    <source>
        <dbReference type="ARBA" id="ARBA00022679"/>
    </source>
</evidence>
<dbReference type="InterPro" id="IPR002052">
    <property type="entry name" value="DNA_methylase_N6_adenine_CS"/>
</dbReference>
<dbReference type="InterPro" id="IPR050953">
    <property type="entry name" value="N4_N6_ade-DNA_methylase"/>
</dbReference>
<keyword evidence="5" id="KW-0680">Restriction system</keyword>
<feature type="domain" description="Type II methyltransferase M.TaqI-like" evidence="8">
    <location>
        <begin position="75"/>
        <end position="222"/>
    </location>
</feature>
<dbReference type="PANTHER" id="PTHR33841:SF6">
    <property type="entry name" value="TYPE II METHYLTRANSFERASE M.HINDII"/>
    <property type="match status" value="1"/>
</dbReference>
<dbReference type="EC" id="2.1.1.72" evidence="1"/>
<dbReference type="Pfam" id="PF07669">
    <property type="entry name" value="Eco57I"/>
    <property type="match status" value="1"/>
</dbReference>
<dbReference type="GO" id="GO:0003677">
    <property type="term" value="F:DNA binding"/>
    <property type="evidence" value="ECO:0007669"/>
    <property type="project" value="UniProtKB-KW"/>
</dbReference>
<dbReference type="InterPro" id="IPR011639">
    <property type="entry name" value="MethylTrfase_TaqI-like_dom"/>
</dbReference>
<dbReference type="RefSeq" id="WP_166918768.1">
    <property type="nucleotide sequence ID" value="NZ_JAASRN010000001.1"/>
</dbReference>
<dbReference type="AlphaFoldDB" id="A0A846MQ31"/>
<sequence>MEINEKKLNGVVYTPRWIVELILDHLDYKNDIYYKKIIDPACGDGAFLSEVLVRFIEDAKRANIENKDIKENIENNIFGFDIDDNAVQRCIARLDDIAEKYELKNIQWNILKADSLDKSFISNFFGFFDFVVGNPPYIRIQHLGSQRRAKIQNDWHLCKKGSTDIFIAFFELGYYLLNKTGKLGFITPNTYLKTKAGEGLRNFIKFNKILKTLIDFEHNQLFENATTYSLITILDKNHKKSTFSLFKGSRESINFVDNIDIENLNKDNWILTSNDILQKLNEIEKRGLPLGKIAKIHVGITTLADDYYIFKDPIMKGNFVEITLKDGRKFQIEREILKPIVKVSVLKNPNEDQNRFIIFPYKKAGDKHVIIEENELKEKYPYTYEYFQTIKEILDARDKGKSNPVAWYAFGRSQGLDTSFGKKILTSPINLKPNFIVWEKEEYTFYAGYCIKYDGDLKLLAKYLNSNDMEFYINNISRNYQNNYKSFAKSFIERFGIGDPNLLKRHEQNLSRVQS</sequence>
<evidence type="ECO:0000256" key="6">
    <source>
        <dbReference type="ARBA" id="ARBA00023125"/>
    </source>
</evidence>
<evidence type="ECO:0000256" key="4">
    <source>
        <dbReference type="ARBA" id="ARBA00022691"/>
    </source>
</evidence>
<proteinExistence type="predicted"/>
<evidence type="ECO:0000256" key="5">
    <source>
        <dbReference type="ARBA" id="ARBA00022747"/>
    </source>
</evidence>
<dbReference type="Proteomes" id="UP000537126">
    <property type="component" value="Unassembled WGS sequence"/>
</dbReference>
<name>A0A846MQ31_9BACT</name>
<comment type="catalytic activity">
    <reaction evidence="7">
        <text>a 2'-deoxyadenosine in DNA + S-adenosyl-L-methionine = an N(6)-methyl-2'-deoxyadenosine in DNA + S-adenosyl-L-homocysteine + H(+)</text>
        <dbReference type="Rhea" id="RHEA:15197"/>
        <dbReference type="Rhea" id="RHEA-COMP:12418"/>
        <dbReference type="Rhea" id="RHEA-COMP:12419"/>
        <dbReference type="ChEBI" id="CHEBI:15378"/>
        <dbReference type="ChEBI" id="CHEBI:57856"/>
        <dbReference type="ChEBI" id="CHEBI:59789"/>
        <dbReference type="ChEBI" id="CHEBI:90615"/>
        <dbReference type="ChEBI" id="CHEBI:90616"/>
        <dbReference type="EC" id="2.1.1.72"/>
    </reaction>
</comment>
<organism evidence="9 10">
    <name type="scientific">Thermonema lapsum</name>
    <dbReference type="NCBI Taxonomy" id="28195"/>
    <lineage>
        <taxon>Bacteria</taxon>
        <taxon>Pseudomonadati</taxon>
        <taxon>Bacteroidota</taxon>
        <taxon>Cytophagia</taxon>
        <taxon>Cytophagales</taxon>
        <taxon>Thermonemataceae</taxon>
        <taxon>Thermonema</taxon>
    </lineage>
</organism>
<evidence type="ECO:0000313" key="9">
    <source>
        <dbReference type="EMBL" id="NIK73541.1"/>
    </source>
</evidence>
<keyword evidence="2 9" id="KW-0489">Methyltransferase</keyword>
<evidence type="ECO:0000259" key="8">
    <source>
        <dbReference type="Pfam" id="PF07669"/>
    </source>
</evidence>
<dbReference type="SUPFAM" id="SSF53335">
    <property type="entry name" value="S-adenosyl-L-methionine-dependent methyltransferases"/>
    <property type="match status" value="1"/>
</dbReference>
<dbReference type="PRINTS" id="PR00507">
    <property type="entry name" value="N12N6MTFRASE"/>
</dbReference>
<keyword evidence="6" id="KW-0238">DNA-binding</keyword>
<dbReference type="GO" id="GO:0032259">
    <property type="term" value="P:methylation"/>
    <property type="evidence" value="ECO:0007669"/>
    <property type="project" value="UniProtKB-KW"/>
</dbReference>
<evidence type="ECO:0000313" key="10">
    <source>
        <dbReference type="Proteomes" id="UP000537126"/>
    </source>
</evidence>
<dbReference type="PROSITE" id="PS00092">
    <property type="entry name" value="N6_MTASE"/>
    <property type="match status" value="1"/>
</dbReference>
<dbReference type="EMBL" id="JAASRN010000001">
    <property type="protein sequence ID" value="NIK73541.1"/>
    <property type="molecule type" value="Genomic_DNA"/>
</dbReference>
<dbReference type="Gene3D" id="3.40.50.150">
    <property type="entry name" value="Vaccinia Virus protein VP39"/>
    <property type="match status" value="1"/>
</dbReference>
<dbReference type="PANTHER" id="PTHR33841">
    <property type="entry name" value="DNA METHYLTRANSFERASE YEEA-RELATED"/>
    <property type="match status" value="1"/>
</dbReference>
<protein>
    <recommendedName>
        <fullName evidence="1">site-specific DNA-methyltransferase (adenine-specific)</fullName>
        <ecNumber evidence="1">2.1.1.72</ecNumber>
    </recommendedName>
</protein>
<gene>
    <name evidence="9" type="ORF">FHS56_001027</name>
</gene>
<evidence type="ECO:0000256" key="7">
    <source>
        <dbReference type="ARBA" id="ARBA00047942"/>
    </source>
</evidence>
<keyword evidence="10" id="KW-1185">Reference proteome</keyword>
<comment type="caution">
    <text evidence="9">The sequence shown here is derived from an EMBL/GenBank/DDBJ whole genome shotgun (WGS) entry which is preliminary data.</text>
</comment>
<accession>A0A846MQ31</accession>
<dbReference type="GO" id="GO:0009307">
    <property type="term" value="P:DNA restriction-modification system"/>
    <property type="evidence" value="ECO:0007669"/>
    <property type="project" value="UniProtKB-KW"/>
</dbReference>
<reference evidence="9 10" key="1">
    <citation type="submission" date="2020-03" db="EMBL/GenBank/DDBJ databases">
        <title>Genomic Encyclopedia of Type Strains, Phase IV (KMG-IV): sequencing the most valuable type-strain genomes for metagenomic binning, comparative biology and taxonomic classification.</title>
        <authorList>
            <person name="Goeker M."/>
        </authorList>
    </citation>
    <scope>NUCLEOTIDE SEQUENCE [LARGE SCALE GENOMIC DNA]</scope>
    <source>
        <strain evidence="9 10">DSM 5718</strain>
    </source>
</reference>
<evidence type="ECO:0000256" key="2">
    <source>
        <dbReference type="ARBA" id="ARBA00022603"/>
    </source>
</evidence>
<evidence type="ECO:0000256" key="1">
    <source>
        <dbReference type="ARBA" id="ARBA00011900"/>
    </source>
</evidence>
<dbReference type="InterPro" id="IPR029063">
    <property type="entry name" value="SAM-dependent_MTases_sf"/>
</dbReference>
<keyword evidence="4" id="KW-0949">S-adenosyl-L-methionine</keyword>